<gene>
    <name evidence="1" type="ORF">SSLN_LOCUS17881</name>
</gene>
<name>A0A183TN33_SCHSO</name>
<organism evidence="3">
    <name type="scientific">Schistocephalus solidus</name>
    <name type="common">Tapeworm</name>
    <dbReference type="NCBI Taxonomy" id="70667"/>
    <lineage>
        <taxon>Eukaryota</taxon>
        <taxon>Metazoa</taxon>
        <taxon>Spiralia</taxon>
        <taxon>Lophotrochozoa</taxon>
        <taxon>Platyhelminthes</taxon>
        <taxon>Cestoda</taxon>
        <taxon>Eucestoda</taxon>
        <taxon>Diphyllobothriidea</taxon>
        <taxon>Diphyllobothriidae</taxon>
        <taxon>Schistocephalus</taxon>
    </lineage>
</organism>
<protein>
    <submittedName>
        <fullName evidence="1 3">Uncharacterized protein</fullName>
    </submittedName>
</protein>
<evidence type="ECO:0000313" key="2">
    <source>
        <dbReference type="Proteomes" id="UP000275846"/>
    </source>
</evidence>
<dbReference type="AlphaFoldDB" id="A0A183TN33"/>
<dbReference type="Proteomes" id="UP000275846">
    <property type="component" value="Unassembled WGS sequence"/>
</dbReference>
<evidence type="ECO:0000313" key="3">
    <source>
        <dbReference type="WBParaSite" id="SSLN_0001855701-mRNA-1"/>
    </source>
</evidence>
<accession>A0A183TN33</accession>
<sequence length="68" mass="7689">MRPRNRVVDSAGRYLKQRRSSNFEFEHYQRSETLSSPAAAATADEDEAVAVAVLALERFAGKKNNIYQ</sequence>
<dbReference type="EMBL" id="UYSU01043269">
    <property type="protein sequence ID" value="VDM04267.1"/>
    <property type="molecule type" value="Genomic_DNA"/>
</dbReference>
<reference evidence="1 2" key="2">
    <citation type="submission" date="2018-11" db="EMBL/GenBank/DDBJ databases">
        <authorList>
            <consortium name="Pathogen Informatics"/>
        </authorList>
    </citation>
    <scope>NUCLEOTIDE SEQUENCE [LARGE SCALE GENOMIC DNA]</scope>
    <source>
        <strain evidence="1 2">NST_G2</strain>
    </source>
</reference>
<reference evidence="3" key="1">
    <citation type="submission" date="2016-06" db="UniProtKB">
        <authorList>
            <consortium name="WormBaseParasite"/>
        </authorList>
    </citation>
    <scope>IDENTIFICATION</scope>
</reference>
<proteinExistence type="predicted"/>
<evidence type="ECO:0000313" key="1">
    <source>
        <dbReference type="EMBL" id="VDM04267.1"/>
    </source>
</evidence>
<keyword evidence="2" id="KW-1185">Reference proteome</keyword>
<dbReference type="WBParaSite" id="SSLN_0001855701-mRNA-1">
    <property type="protein sequence ID" value="SSLN_0001855701-mRNA-1"/>
    <property type="gene ID" value="SSLN_0001855701"/>
</dbReference>